<evidence type="ECO:0000256" key="7">
    <source>
        <dbReference type="PIRSR" id="PIRSR638964-1"/>
    </source>
</evidence>
<dbReference type="GO" id="GO:0046556">
    <property type="term" value="F:alpha-L-arabinofuranosidase activity"/>
    <property type="evidence" value="ECO:0007669"/>
    <property type="project" value="UniProtKB-UniRule"/>
</dbReference>
<keyword evidence="13" id="KW-1185">Reference proteome</keyword>
<name>A0A1Y1UJC6_9TREE</name>
<dbReference type="InterPro" id="IPR013320">
    <property type="entry name" value="ConA-like_dom_sf"/>
</dbReference>
<feature type="chain" id="PRO_5027159639" description="Alpha-L-arabinofuranosidase" evidence="9">
    <location>
        <begin position="19"/>
        <end position="509"/>
    </location>
</feature>
<dbReference type="EMBL" id="NBSH01000005">
    <property type="protein sequence ID" value="ORX38082.1"/>
    <property type="molecule type" value="Genomic_DNA"/>
</dbReference>
<evidence type="ECO:0000256" key="1">
    <source>
        <dbReference type="ARBA" id="ARBA00001462"/>
    </source>
</evidence>
<dbReference type="UniPathway" id="UPA00667"/>
<dbReference type="Pfam" id="PF09206">
    <property type="entry name" value="ArabFuran-catal"/>
    <property type="match status" value="1"/>
</dbReference>
<feature type="disulfide bond" evidence="8">
    <location>
        <begin position="81"/>
        <end position="86"/>
    </location>
</feature>
<evidence type="ECO:0000256" key="2">
    <source>
        <dbReference type="ARBA" id="ARBA00006963"/>
    </source>
</evidence>
<feature type="signal peptide" evidence="9">
    <location>
        <begin position="1"/>
        <end position="18"/>
    </location>
</feature>
<proteinExistence type="inferred from homology"/>
<keyword evidence="9" id="KW-0119">Carbohydrate metabolism</keyword>
<feature type="domain" description="Alpha-L-arabinofuranosidase B catalytic" evidence="11">
    <location>
        <begin position="21"/>
        <end position="345"/>
    </location>
</feature>
<dbReference type="Pfam" id="PF05270">
    <property type="entry name" value="AbfB"/>
    <property type="match status" value="1"/>
</dbReference>
<evidence type="ECO:0000259" key="11">
    <source>
        <dbReference type="Pfam" id="PF09206"/>
    </source>
</evidence>
<comment type="similarity">
    <text evidence="2 9">Belongs to the glycosyl hydrolase 54 family.</text>
</comment>
<dbReference type="PANTHER" id="PTHR39447:SF2">
    <property type="entry name" value="ALPHA-L-ARABINOFURANOSIDASE B"/>
    <property type="match status" value="1"/>
</dbReference>
<feature type="disulfide bond" evidence="8">
    <location>
        <begin position="21"/>
        <end position="31"/>
    </location>
</feature>
<evidence type="ECO:0000256" key="6">
    <source>
        <dbReference type="ARBA" id="ARBA00023295"/>
    </source>
</evidence>
<feature type="active site" description="Nucleophile" evidence="7">
    <location>
        <position position="224"/>
    </location>
</feature>
<keyword evidence="6 9" id="KW-0326">Glycosidase</keyword>
<dbReference type="RefSeq" id="XP_021872069.1">
    <property type="nucleotide sequence ID" value="XM_022015702.1"/>
</dbReference>
<reference evidence="12 13" key="1">
    <citation type="submission" date="2017-03" db="EMBL/GenBank/DDBJ databases">
        <title>Widespread Adenine N6-methylation of Active Genes in Fungi.</title>
        <authorList>
            <consortium name="DOE Joint Genome Institute"/>
            <person name="Mondo S.J."/>
            <person name="Dannebaum R.O."/>
            <person name="Kuo R.C."/>
            <person name="Louie K.B."/>
            <person name="Bewick A.J."/>
            <person name="Labutti K."/>
            <person name="Haridas S."/>
            <person name="Kuo A."/>
            <person name="Salamov A."/>
            <person name="Ahrendt S.R."/>
            <person name="Lau R."/>
            <person name="Bowen B.P."/>
            <person name="Lipzen A."/>
            <person name="Sullivan W."/>
            <person name="Andreopoulos W.B."/>
            <person name="Clum A."/>
            <person name="Lindquist E."/>
            <person name="Daum C."/>
            <person name="Northen T.R."/>
            <person name="Ramamoorthy G."/>
            <person name="Schmitz R.J."/>
            <person name="Gryganskyi A."/>
            <person name="Culley D."/>
            <person name="Magnuson J."/>
            <person name="James T.Y."/>
            <person name="O'Malley M.A."/>
            <person name="Stajich J.E."/>
            <person name="Spatafora J.W."/>
            <person name="Visel A."/>
            <person name="Grigoriev I.V."/>
        </authorList>
    </citation>
    <scope>NUCLEOTIDE SEQUENCE [LARGE SCALE GENOMIC DNA]</scope>
    <source>
        <strain evidence="12 13">NRRL Y-17943</strain>
    </source>
</reference>
<dbReference type="GO" id="GO:0031222">
    <property type="term" value="P:arabinan catabolic process"/>
    <property type="evidence" value="ECO:0007669"/>
    <property type="project" value="UniProtKB-UniRule"/>
</dbReference>
<evidence type="ECO:0000256" key="4">
    <source>
        <dbReference type="ARBA" id="ARBA00022801"/>
    </source>
</evidence>
<gene>
    <name evidence="12" type="ORF">BD324DRAFT_624441</name>
</gene>
<organism evidence="12 13">
    <name type="scientific">Kockovaella imperatae</name>
    <dbReference type="NCBI Taxonomy" id="4999"/>
    <lineage>
        <taxon>Eukaryota</taxon>
        <taxon>Fungi</taxon>
        <taxon>Dikarya</taxon>
        <taxon>Basidiomycota</taxon>
        <taxon>Agaricomycotina</taxon>
        <taxon>Tremellomycetes</taxon>
        <taxon>Tremellales</taxon>
        <taxon>Cuniculitremaceae</taxon>
        <taxon>Kockovaella</taxon>
    </lineage>
</organism>
<feature type="disulfide bond" evidence="8">
    <location>
        <begin position="177"/>
        <end position="178"/>
    </location>
</feature>
<dbReference type="SUPFAM" id="SSF110221">
    <property type="entry name" value="AbfB domain"/>
    <property type="match status" value="1"/>
</dbReference>
<dbReference type="GO" id="GO:0045493">
    <property type="term" value="P:xylan catabolic process"/>
    <property type="evidence" value="ECO:0007669"/>
    <property type="project" value="UniProtKB-KW"/>
</dbReference>
<keyword evidence="4 9" id="KW-0378">Hydrolase</keyword>
<keyword evidence="3 9" id="KW-0732">Signal</keyword>
<keyword evidence="9" id="KW-0964">Secreted</keyword>
<dbReference type="Proteomes" id="UP000193218">
    <property type="component" value="Unassembled WGS sequence"/>
</dbReference>
<evidence type="ECO:0000313" key="13">
    <source>
        <dbReference type="Proteomes" id="UP000193218"/>
    </source>
</evidence>
<evidence type="ECO:0000256" key="5">
    <source>
        <dbReference type="ARBA" id="ARBA00023180"/>
    </source>
</evidence>
<comment type="pathway">
    <text evidence="9">Glycan metabolism; L-arabinan degradation.</text>
</comment>
<evidence type="ECO:0000313" key="12">
    <source>
        <dbReference type="EMBL" id="ORX38082.1"/>
    </source>
</evidence>
<accession>A0A1Y1UJC6</accession>
<dbReference type="GO" id="GO:0045490">
    <property type="term" value="P:pectin catabolic process"/>
    <property type="evidence" value="ECO:0007669"/>
    <property type="project" value="TreeGrafter"/>
</dbReference>
<dbReference type="EC" id="3.2.1.55" evidence="9"/>
<dbReference type="SUPFAM" id="SSF49899">
    <property type="entry name" value="Concanavalin A-like lectins/glucanases"/>
    <property type="match status" value="1"/>
</dbReference>
<dbReference type="InterPro" id="IPR038964">
    <property type="entry name" value="ABFB"/>
</dbReference>
<dbReference type="PANTHER" id="PTHR39447">
    <property type="entry name" value="ALPHA-L-ARABINOFURANOSIDASE B"/>
    <property type="match status" value="1"/>
</dbReference>
<dbReference type="Gene3D" id="2.80.10.50">
    <property type="match status" value="1"/>
</dbReference>
<evidence type="ECO:0000259" key="10">
    <source>
        <dbReference type="Pfam" id="PF05270"/>
    </source>
</evidence>
<dbReference type="GO" id="GO:0046373">
    <property type="term" value="P:L-arabinose metabolic process"/>
    <property type="evidence" value="ECO:0007669"/>
    <property type="project" value="UniProtKB-UniRule"/>
</dbReference>
<dbReference type="InParanoid" id="A0A1Y1UJC6"/>
<comment type="subcellular location">
    <subcellularLocation>
        <location evidence="9">Secreted</location>
    </subcellularLocation>
</comment>
<dbReference type="Gene3D" id="2.60.120.200">
    <property type="match status" value="1"/>
</dbReference>
<evidence type="ECO:0000256" key="3">
    <source>
        <dbReference type="ARBA" id="ARBA00022729"/>
    </source>
</evidence>
<protein>
    <recommendedName>
        <fullName evidence="9">Alpha-L-arabinofuranosidase</fullName>
        <ecNumber evidence="9">3.2.1.55</ecNumber>
    </recommendedName>
</protein>
<dbReference type="GO" id="GO:0005576">
    <property type="term" value="C:extracellular region"/>
    <property type="evidence" value="ECO:0007669"/>
    <property type="project" value="UniProtKB-SubCell"/>
</dbReference>
<dbReference type="AlphaFoldDB" id="A0A1Y1UJC6"/>
<dbReference type="InterPro" id="IPR007934">
    <property type="entry name" value="AbfB_ABD"/>
</dbReference>
<feature type="active site" description="Proton donor" evidence="7">
    <location>
        <position position="309"/>
    </location>
</feature>
<comment type="caution">
    <text evidence="12">The sequence shown here is derived from an EMBL/GenBank/DDBJ whole genome shotgun (WGS) entry which is preliminary data.</text>
</comment>
<keyword evidence="9" id="KW-0624">Polysaccharide degradation</keyword>
<evidence type="ECO:0000256" key="9">
    <source>
        <dbReference type="RuleBase" id="RU367111"/>
    </source>
</evidence>
<dbReference type="GeneID" id="33557511"/>
<dbReference type="InterPro" id="IPR015289">
    <property type="entry name" value="A-L-arabinofuranosidase_B_cat"/>
</dbReference>
<comment type="catalytic activity">
    <reaction evidence="1 9">
        <text>Hydrolysis of terminal non-reducing alpha-L-arabinofuranoside residues in alpha-L-arabinosides.</text>
        <dbReference type="EC" id="3.2.1.55"/>
    </reaction>
</comment>
<keyword evidence="9" id="KW-0858">Xylan degradation</keyword>
<evidence type="ECO:0000256" key="8">
    <source>
        <dbReference type="PIRSR" id="PIRSR638964-3"/>
    </source>
</evidence>
<dbReference type="STRING" id="4999.A0A1Y1UJC6"/>
<feature type="domain" description="Alpha-L-arabinofuranosidase B arabinose-binding" evidence="10">
    <location>
        <begin position="385"/>
        <end position="502"/>
    </location>
</feature>
<keyword evidence="8" id="KW-1015">Disulfide bond</keyword>
<feature type="disulfide bond" evidence="8">
    <location>
        <begin position="404"/>
        <end position="446"/>
    </location>
</feature>
<dbReference type="OrthoDB" id="157622at2759"/>
<keyword evidence="5" id="KW-0325">Glycoprotein</keyword>
<sequence>MPLPVLVLATVLAKLAAAHSCDIYAAGGTPCVAAHSSTRSLYGSYNGPLYQVKRNSDNTTTDVHPLFPGGVANAGTQDNFCAGTTCLITEIYDQSGRGNHLTAAPPGGAATGPEPGGYDFVAGATGAAVTLNGLKAYGVFTTQSTGYRNDNTNGVATGNEAEGIYAVFDGTHYNGACCWDYGNAETSNTDTGQGSMEALYFGTSTANGWVSGSGSGPWIQADLENGLWSGGATYQPGDVNPNNPSIDYRFTTGIVKGDDTNLWAIRGGNAQFGLLGNFYSGPRPTQPAGQDQYYPMRKQGAIILGIGGDNSDGAQGTFYEGALTIGYPSDATEDLVQLDILAAGYGTTSQTSGPPVFEGQVITLQDAQSEMYLGHDVNDVYVVPSASASTQFKVVAPNAPNSGCFSYESVDQPGTFLRHFAYQLFCDSPNNSDRSPGTFADDSTFCPETGFAASSDNAFRSYSYPTRFWRQVDDGNVYIGTQGGPFAWDNWYEFTTQASWKVNTVSLSF</sequence>
<dbReference type="InterPro" id="IPR036195">
    <property type="entry name" value="AbfB_ABD_sf"/>
</dbReference>